<protein>
    <recommendedName>
        <fullName evidence="2">STAS domain-containing protein</fullName>
    </recommendedName>
</protein>
<evidence type="ECO:0000256" key="1">
    <source>
        <dbReference type="SAM" id="MobiDB-lite"/>
    </source>
</evidence>
<dbReference type="Gene3D" id="3.30.750.24">
    <property type="entry name" value="STAS domain"/>
    <property type="match status" value="1"/>
</dbReference>
<feature type="region of interest" description="Disordered" evidence="1">
    <location>
        <begin position="1"/>
        <end position="39"/>
    </location>
</feature>
<gene>
    <name evidence="3" type="ORF">GCM10010246_77820</name>
</gene>
<dbReference type="PROSITE" id="PS50801">
    <property type="entry name" value="STAS"/>
    <property type="match status" value="1"/>
</dbReference>
<dbReference type="InterPro" id="IPR036513">
    <property type="entry name" value="STAS_dom_sf"/>
</dbReference>
<keyword evidence="4" id="KW-1185">Reference proteome</keyword>
<dbReference type="Proteomes" id="UP001500253">
    <property type="component" value="Unassembled WGS sequence"/>
</dbReference>
<feature type="domain" description="STAS" evidence="2">
    <location>
        <begin position="45"/>
        <end position="133"/>
    </location>
</feature>
<dbReference type="InterPro" id="IPR058548">
    <property type="entry name" value="MlaB-like_STAS"/>
</dbReference>
<sequence>MVTAHDEAPAPHDPGPEAGGAETEGPGAGRSPAGGPGAGGAGDPVVLVLGRAVRRAEVPGLCARLRELASRGAGTGPVIVDVGAVRSPDLAVLEALARLRLTARRLGRRIRLRGASGELRALLARAGLDAVLSAADLPGGEGACGVEAGGQTEEGEEAGGVQEGVERGDPAG</sequence>
<evidence type="ECO:0000313" key="4">
    <source>
        <dbReference type="Proteomes" id="UP001500253"/>
    </source>
</evidence>
<reference evidence="4" key="1">
    <citation type="journal article" date="2019" name="Int. J. Syst. Evol. Microbiol.">
        <title>The Global Catalogue of Microorganisms (GCM) 10K type strain sequencing project: providing services to taxonomists for standard genome sequencing and annotation.</title>
        <authorList>
            <consortium name="The Broad Institute Genomics Platform"/>
            <consortium name="The Broad Institute Genome Sequencing Center for Infectious Disease"/>
            <person name="Wu L."/>
            <person name="Ma J."/>
        </authorList>
    </citation>
    <scope>NUCLEOTIDE SEQUENCE [LARGE SCALE GENOMIC DNA]</scope>
    <source>
        <strain evidence="4">JCM 4316</strain>
    </source>
</reference>
<dbReference type="RefSeq" id="WP_346178974.1">
    <property type="nucleotide sequence ID" value="NZ_BAAASD010000058.1"/>
</dbReference>
<feature type="compositionally biased region" description="Basic and acidic residues" evidence="1">
    <location>
        <begin position="1"/>
        <end position="10"/>
    </location>
</feature>
<dbReference type="Pfam" id="PF13466">
    <property type="entry name" value="STAS_2"/>
    <property type="match status" value="1"/>
</dbReference>
<evidence type="ECO:0000259" key="2">
    <source>
        <dbReference type="PROSITE" id="PS50801"/>
    </source>
</evidence>
<comment type="caution">
    <text evidence="3">The sequence shown here is derived from an EMBL/GenBank/DDBJ whole genome shotgun (WGS) entry which is preliminary data.</text>
</comment>
<organism evidence="3 4">
    <name type="scientific">Streptomyces cuspidosporus</name>
    <dbReference type="NCBI Taxonomy" id="66882"/>
    <lineage>
        <taxon>Bacteria</taxon>
        <taxon>Bacillati</taxon>
        <taxon>Actinomycetota</taxon>
        <taxon>Actinomycetes</taxon>
        <taxon>Kitasatosporales</taxon>
        <taxon>Streptomycetaceae</taxon>
        <taxon>Streptomyces</taxon>
    </lineage>
</organism>
<feature type="compositionally biased region" description="Gly residues" evidence="1">
    <location>
        <begin position="26"/>
        <end position="39"/>
    </location>
</feature>
<dbReference type="EMBL" id="BAAASD010000058">
    <property type="protein sequence ID" value="GAA2371833.1"/>
    <property type="molecule type" value="Genomic_DNA"/>
</dbReference>
<evidence type="ECO:0000313" key="3">
    <source>
        <dbReference type="EMBL" id="GAA2371833.1"/>
    </source>
</evidence>
<name>A0ABP5U879_9ACTN</name>
<proteinExistence type="predicted"/>
<accession>A0ABP5U879</accession>
<dbReference type="SUPFAM" id="SSF52091">
    <property type="entry name" value="SpoIIaa-like"/>
    <property type="match status" value="1"/>
</dbReference>
<dbReference type="InterPro" id="IPR002645">
    <property type="entry name" value="STAS_dom"/>
</dbReference>
<feature type="region of interest" description="Disordered" evidence="1">
    <location>
        <begin position="146"/>
        <end position="172"/>
    </location>
</feature>